<sequence length="235" mass="26403">MDAPINPSSPTRSSYETALERQWLIKDEPSHHVDLGCHFTLEIKAFSPKMIELLETGSLTLGSVYQGLYNLIKDKDCKGLELDRDTTHGNKLHVLAAAFLCVLRKYENQVRFYNVKTKDSLTGEIQYMSRVHIGDDNLGLFDPDTYRMIGGSFPEGIYRLNLRTQLTPRGEDDGLEIIMGTILTVPVRGPADRQPLGVLMDRQLRQFPVGTNPWSSLGEAKPKGRSLSLLRGILM</sequence>
<gene>
    <name evidence="1" type="primary">M</name>
</gene>
<dbReference type="InterPro" id="IPR031454">
    <property type="entry name" value="Viral_M"/>
</dbReference>
<reference evidence="1" key="1">
    <citation type="submission" date="2019-04" db="EMBL/GenBank/DDBJ databases">
        <title>Completed genome sequence of Maize mosaic virus.</title>
        <authorList>
            <person name="Martin K.M."/>
            <person name="Whitfield A.E."/>
        </authorList>
    </citation>
    <scope>NUCLEOTIDE SEQUENCE</scope>
</reference>
<organismHost>
    <name type="scientific">Zea mays</name>
    <name type="common">Maize</name>
    <dbReference type="NCBI Taxonomy" id="4577"/>
</organismHost>
<organismHost>
    <name type="scientific">Rottboellia</name>
    <dbReference type="NCBI Taxonomy" id="300124"/>
</organismHost>
<name>A0A4P8XGZ8_MMV</name>
<organismHost>
    <name type="scientific">Setaria</name>
    <dbReference type="NCBI Taxonomy" id="4554"/>
</organismHost>
<dbReference type="KEGG" id="vg:2886117"/>
<organismHost>
    <name type="scientific">Sorghum bicolor</name>
    <name type="common">Sorghum</name>
    <name type="synonym">Sorghum vulgare</name>
    <dbReference type="NCBI Taxonomy" id="4558"/>
</organismHost>
<dbReference type="GeneID" id="2886117"/>
<dbReference type="RefSeq" id="YP_052853.1">
    <property type="nucleotide sequence ID" value="NC_005975.1"/>
</dbReference>
<dbReference type="OrthoDB" id="17294at10239"/>
<evidence type="ECO:0000313" key="1">
    <source>
        <dbReference type="EMBL" id="QCS90260.1"/>
    </source>
</evidence>
<organism evidence="1">
    <name type="scientific">Maize mosaic virus</name>
    <name type="common">MMV</name>
    <dbReference type="NCBI Taxonomy" id="279896"/>
    <lineage>
        <taxon>Viruses</taxon>
        <taxon>Riboviria</taxon>
        <taxon>Orthornavirae</taxon>
        <taxon>Negarnaviricota</taxon>
        <taxon>Haploviricotina</taxon>
        <taxon>Monjiviricetes</taxon>
        <taxon>Mononegavirales</taxon>
        <taxon>Rhabdoviridae</taxon>
        <taxon>Betarhabdovirinae</taxon>
        <taxon>Alphanucleorhabdovirus</taxon>
        <taxon>Alphanucleorhabdovirus maydis</taxon>
    </lineage>
</organism>
<dbReference type="EMBL" id="MK828539">
    <property type="protein sequence ID" value="QCS90260.1"/>
    <property type="molecule type" value="Viral_cRNA"/>
</dbReference>
<dbReference type="Pfam" id="PF17055">
    <property type="entry name" value="VMR2"/>
    <property type="match status" value="1"/>
</dbReference>
<proteinExistence type="predicted"/>
<accession>A0A4P8XGZ8</accession>
<protein>
    <submittedName>
        <fullName evidence="1">Matrix protein</fullName>
    </submittedName>
</protein>